<dbReference type="Proteomes" id="UP000006753">
    <property type="component" value="Unassembled WGS sequence"/>
</dbReference>
<protein>
    <submittedName>
        <fullName evidence="1">Uncharacterized protein</fullName>
    </submittedName>
</protein>
<dbReference type="KEGG" id="mbe:MBM_04010"/>
<dbReference type="OrthoDB" id="4851849at2759"/>
<accession>K1WX79</accession>
<evidence type="ECO:0000313" key="1">
    <source>
        <dbReference type="EMBL" id="EKD17641.1"/>
    </source>
</evidence>
<gene>
    <name evidence="1" type="ORF">MBM_04010</name>
</gene>
<organism evidence="1 2">
    <name type="scientific">Marssonina brunnea f. sp. multigermtubi (strain MB_m1)</name>
    <name type="common">Marssonina leaf spot fungus</name>
    <dbReference type="NCBI Taxonomy" id="1072389"/>
    <lineage>
        <taxon>Eukaryota</taxon>
        <taxon>Fungi</taxon>
        <taxon>Dikarya</taxon>
        <taxon>Ascomycota</taxon>
        <taxon>Pezizomycotina</taxon>
        <taxon>Leotiomycetes</taxon>
        <taxon>Helotiales</taxon>
        <taxon>Drepanopezizaceae</taxon>
        <taxon>Drepanopeziza</taxon>
    </lineage>
</organism>
<dbReference type="HOGENOM" id="CLU_406524_0_0_1"/>
<keyword evidence="2" id="KW-1185">Reference proteome</keyword>
<evidence type="ECO:0000313" key="2">
    <source>
        <dbReference type="Proteomes" id="UP000006753"/>
    </source>
</evidence>
<dbReference type="Pfam" id="PF14441">
    <property type="entry name" value="OTT_1508_deam"/>
    <property type="match status" value="1"/>
</dbReference>
<name>K1WX79_MARBU</name>
<dbReference type="EMBL" id="JH921435">
    <property type="protein sequence ID" value="EKD17641.1"/>
    <property type="molecule type" value="Genomic_DNA"/>
</dbReference>
<proteinExistence type="predicted"/>
<dbReference type="InParanoid" id="K1WX79"/>
<dbReference type="AlphaFoldDB" id="K1WX79"/>
<dbReference type="InterPro" id="IPR027796">
    <property type="entry name" value="OTT_1508_deam-like"/>
</dbReference>
<dbReference type="eggNOG" id="ENOG502RXAF">
    <property type="taxonomic scope" value="Eukaryota"/>
</dbReference>
<reference evidence="1 2" key="1">
    <citation type="journal article" date="2012" name="BMC Genomics">
        <title>Sequencing the genome of Marssonina brunnea reveals fungus-poplar co-evolution.</title>
        <authorList>
            <person name="Zhu S."/>
            <person name="Cao Y.-Z."/>
            <person name="Jiang C."/>
            <person name="Tan B.-Y."/>
            <person name="Wang Z."/>
            <person name="Feng S."/>
            <person name="Zhang L."/>
            <person name="Su X.-H."/>
            <person name="Brejova B."/>
            <person name="Vinar T."/>
            <person name="Xu M."/>
            <person name="Wang M.-X."/>
            <person name="Zhang S.-G."/>
            <person name="Huang M.-R."/>
            <person name="Wu R."/>
            <person name="Zhou Y."/>
        </authorList>
    </citation>
    <scope>NUCLEOTIDE SEQUENCE [LARGE SCALE GENOMIC DNA]</scope>
    <source>
        <strain evidence="1 2">MB_m1</strain>
    </source>
</reference>
<sequence>MSLEGFTQNELQQLQAKIALLKSLNETPTFPTENRPPETGDGGHDLPPRVLSFHQEKALAEGFAFLASTTDDAGKVIALCIEEGQDRKSMKIVLAVNNGNISEVSRGFRKIADSLQAVAREGPKGTDDPLPISSQAVRLNQNRILCRLRSQHGSSRARNSRLKADRPKPIDSLMRVASSTPRGDGINPDLLKAFQQDVHQLHSLFVRRVHNSCILGTALELTDENVSTKQYLRRIVVKLARYISTTAFLVQSATRRTVFAHIHISVVKAQVLRMQPILQPDRFVTGLLSDVYGSARVQSPLSKLRARLGRETLNHAAFCSNVSSKPFVVHAEVQIVAHYESRDAVLPPRVICSSKKACFLCNLFIGLHGKFFTPTSHGRVYDTWTLPAEQPIANASQSHTCSDELARAFRRLSTAIGEMVAKETWSRGTRHAHPNESLIFPTPVASEIVLIHPVADKHPVGEIHPVAEAIVDSGYEGEEQKAHLPHPQAAQLDVSATMSTAPLIGPVHDEEDRAAPLPTPFAELNRAKKARQRTRQVPYTRLVKGEPFSFELSPSSRMAKASTPRLHLAFSHAVWSSRSQTSLTGSPLMDSDLDSEDVVATSCTLKLTWLPDSQKLEVGWPVVDFGVVPPGSKSALDRHAGSGHFYIRKTSDTVSVETVYELEN</sequence>